<dbReference type="GO" id="GO:0046872">
    <property type="term" value="F:metal ion binding"/>
    <property type="evidence" value="ECO:0007669"/>
    <property type="project" value="InterPro"/>
</dbReference>
<dbReference type="InterPro" id="IPR011761">
    <property type="entry name" value="ATP-grasp"/>
</dbReference>
<dbReference type="EMBL" id="RJKX01000013">
    <property type="protein sequence ID" value="ROQ00124.1"/>
    <property type="molecule type" value="Genomic_DNA"/>
</dbReference>
<dbReference type="Gene3D" id="3.30.1490.20">
    <property type="entry name" value="ATP-grasp fold, A domain"/>
    <property type="match status" value="1"/>
</dbReference>
<protein>
    <recommendedName>
        <fullName evidence="2">ATP-grasp domain-containing protein</fullName>
    </recommendedName>
</protein>
<proteinExistence type="predicted"/>
<accession>A0A3N1LY38</accession>
<dbReference type="GO" id="GO:0005524">
    <property type="term" value="F:ATP binding"/>
    <property type="evidence" value="ECO:0007669"/>
    <property type="project" value="UniProtKB-UniRule"/>
</dbReference>
<dbReference type="AlphaFoldDB" id="A0A3N1LY38"/>
<reference evidence="3 4" key="1">
    <citation type="submission" date="2018-11" db="EMBL/GenBank/DDBJ databases">
        <title>Genomic Encyclopedia of Type Strains, Phase IV (KMG-IV): sequencing the most valuable type-strain genomes for metagenomic binning, comparative biology and taxonomic classification.</title>
        <authorList>
            <person name="Goeker M."/>
        </authorList>
    </citation>
    <scope>NUCLEOTIDE SEQUENCE [LARGE SCALE GENOMIC DNA]</scope>
    <source>
        <strain evidence="3 4">DSM 5900</strain>
    </source>
</reference>
<keyword evidence="1" id="KW-0547">Nucleotide-binding</keyword>
<name>A0A3N1LY38_9PROT</name>
<keyword evidence="4" id="KW-1185">Reference proteome</keyword>
<dbReference type="PROSITE" id="PS50975">
    <property type="entry name" value="ATP_GRASP"/>
    <property type="match status" value="1"/>
</dbReference>
<evidence type="ECO:0000259" key="2">
    <source>
        <dbReference type="PROSITE" id="PS50975"/>
    </source>
</evidence>
<feature type="domain" description="ATP-grasp" evidence="2">
    <location>
        <begin position="75"/>
        <end position="270"/>
    </location>
</feature>
<keyword evidence="1" id="KW-0067">ATP-binding</keyword>
<comment type="caution">
    <text evidence="3">The sequence shown here is derived from an EMBL/GenBank/DDBJ whole genome shotgun (WGS) entry which is preliminary data.</text>
</comment>
<dbReference type="SUPFAM" id="SSF56059">
    <property type="entry name" value="Glutathione synthetase ATP-binding domain-like"/>
    <property type="match status" value="1"/>
</dbReference>
<evidence type="ECO:0000313" key="4">
    <source>
        <dbReference type="Proteomes" id="UP000278222"/>
    </source>
</evidence>
<evidence type="ECO:0000313" key="3">
    <source>
        <dbReference type="EMBL" id="ROQ00124.1"/>
    </source>
</evidence>
<sequence>MVGTEAAGRHAGWDRVPAMQAILRQAALRGLSPRDGGDGLWHVGEGRHLCRFDHQFSDRTPFLAAQLCHSRWLTHEALTQAGLPVPQSAAAASVADAVARAAVVDGPVVLRPIRSGALSRPSGAADGAAAVAAAYAALPPGGVLVSAAVRGQAYRFIVLDGVAVQGPPAAHPLNVRLVERAAAVCQIELAVVELTIADVRQPFPAAGGMLTALDPGLLPAALAAHGDGAALAARYLDHLYPPPANGRIPILAVIGGNGDAVAAILGTALAAVGRSVGIATRHGLSVGGLTLFLDDRRGSDALALLVDHQSVDAAVVEIEAAGLPRRGLGHPAVDLVLFGDGPVDADTVAWLADRTRLGFIAPAGRLPDGRMLDGASKAGLVHFPAADRRPDSLAAAAIAALAVTHR</sequence>
<dbReference type="InterPro" id="IPR013815">
    <property type="entry name" value="ATP_grasp_subdomain_1"/>
</dbReference>
<evidence type="ECO:0000256" key="1">
    <source>
        <dbReference type="PROSITE-ProRule" id="PRU00409"/>
    </source>
</evidence>
<dbReference type="RefSeq" id="WP_123689439.1">
    <property type="nucleotide sequence ID" value="NZ_AP019700.1"/>
</dbReference>
<gene>
    <name evidence="3" type="ORF">EDC65_1920</name>
</gene>
<dbReference type="Proteomes" id="UP000278222">
    <property type="component" value="Unassembled WGS sequence"/>
</dbReference>
<organism evidence="3 4">
    <name type="scientific">Stella humosa</name>
    <dbReference type="NCBI Taxonomy" id="94"/>
    <lineage>
        <taxon>Bacteria</taxon>
        <taxon>Pseudomonadati</taxon>
        <taxon>Pseudomonadota</taxon>
        <taxon>Alphaproteobacteria</taxon>
        <taxon>Rhodospirillales</taxon>
        <taxon>Stellaceae</taxon>
        <taxon>Stella</taxon>
    </lineage>
</organism>